<organism evidence="1">
    <name type="scientific">Planktothricoides raciborskii GIHE-MW2</name>
    <dbReference type="NCBI Taxonomy" id="2792601"/>
    <lineage>
        <taxon>Bacteria</taxon>
        <taxon>Bacillati</taxon>
        <taxon>Cyanobacteriota</taxon>
        <taxon>Cyanophyceae</taxon>
        <taxon>Oscillatoriophycideae</taxon>
        <taxon>Oscillatoriales</taxon>
        <taxon>Oscillatoriaceae</taxon>
        <taxon>Planktothricoides</taxon>
    </lineage>
</organism>
<dbReference type="NCBIfam" id="TIGR04267">
    <property type="entry name" value="mod_HExxH"/>
    <property type="match status" value="1"/>
</dbReference>
<name>A0AAU8JKU6_9CYAN</name>
<proteinExistence type="predicted"/>
<dbReference type="RefSeq" id="WP_354636318.1">
    <property type="nucleotide sequence ID" value="NZ_CP159837.1"/>
</dbReference>
<evidence type="ECO:0000313" key="1">
    <source>
        <dbReference type="EMBL" id="XCM39918.1"/>
    </source>
</evidence>
<sequence>MFYLDGYKNCIKTVFLLACSNQEQKINSLEELKNQYICFLNQHFSETPIPTEANLDQFCFDIERIKKIAVKYQEDGILTDLKTKIDLNTPIASMEEALSYVKKGQILLNQVNPSLGTIFDLVIHTLFYVRSPNAGGGSVSDAPGVIWCAIKRNWTDMDIAEFLVHELTHNLVFLDELCYQHYTNMIQLSDKKHYAKSSILNKQRPLDKAFHSLVVSHEVLHYRQEAGEPSTPLVHPPSEQMLSASLATINSIKAVIDNSNLVQPRFYEILANIEVSLRQLEKSLKTVVAV</sequence>
<protein>
    <submittedName>
        <fullName evidence="1">HEXXH motif-containing putative peptide modification protein</fullName>
    </submittedName>
</protein>
<dbReference type="InterPro" id="IPR026337">
    <property type="entry name" value="AKG_HExxH"/>
</dbReference>
<dbReference type="EMBL" id="CP159837">
    <property type="protein sequence ID" value="XCM39918.1"/>
    <property type="molecule type" value="Genomic_DNA"/>
</dbReference>
<accession>A0AAU8JKU6</accession>
<reference evidence="1" key="1">
    <citation type="submission" date="2024-07" db="EMBL/GenBank/DDBJ databases">
        <authorList>
            <person name="Kim Y.J."/>
            <person name="Jeong J.Y."/>
        </authorList>
    </citation>
    <scope>NUCLEOTIDE SEQUENCE</scope>
    <source>
        <strain evidence="1">GIHE-MW2</strain>
    </source>
</reference>
<dbReference type="AlphaFoldDB" id="A0AAU8JKU6"/>
<gene>
    <name evidence="1" type="ORF">ABWT76_002884</name>
</gene>